<dbReference type="GO" id="GO:0003723">
    <property type="term" value="F:RNA binding"/>
    <property type="evidence" value="ECO:0007669"/>
    <property type="project" value="UniProtKB-UniRule"/>
</dbReference>
<proteinExistence type="predicted"/>
<evidence type="ECO:0000259" key="5">
    <source>
        <dbReference type="PROSITE" id="PS50102"/>
    </source>
</evidence>
<dbReference type="Proteomes" id="UP001050691">
    <property type="component" value="Unassembled WGS sequence"/>
</dbReference>
<feature type="compositionally biased region" description="Polar residues" evidence="4">
    <location>
        <begin position="269"/>
        <end position="281"/>
    </location>
</feature>
<feature type="compositionally biased region" description="Pro residues" evidence="4">
    <location>
        <begin position="35"/>
        <end position="47"/>
    </location>
</feature>
<dbReference type="InterPro" id="IPR039157">
    <property type="entry name" value="RBM18_RRM"/>
</dbReference>
<name>A0AAV5AEE6_9AGAM</name>
<dbReference type="PANTHER" id="PTHR48038:SF1">
    <property type="entry name" value="RIBONUCLEOPROTEIN RB97D"/>
    <property type="match status" value="1"/>
</dbReference>
<feature type="compositionally biased region" description="Polar residues" evidence="4">
    <location>
        <begin position="186"/>
        <end position="195"/>
    </location>
</feature>
<feature type="region of interest" description="Disordered" evidence="4">
    <location>
        <begin position="1"/>
        <end position="50"/>
    </location>
</feature>
<feature type="domain" description="RRM" evidence="5">
    <location>
        <begin position="55"/>
        <end position="136"/>
    </location>
</feature>
<evidence type="ECO:0000256" key="3">
    <source>
        <dbReference type="PROSITE-ProRule" id="PRU00176"/>
    </source>
</evidence>
<dbReference type="Pfam" id="PF00076">
    <property type="entry name" value="RRM_1"/>
    <property type="match status" value="1"/>
</dbReference>
<dbReference type="SMART" id="SM00360">
    <property type="entry name" value="RRM"/>
    <property type="match status" value="1"/>
</dbReference>
<dbReference type="PROSITE" id="PS50102">
    <property type="entry name" value="RRM"/>
    <property type="match status" value="1"/>
</dbReference>
<evidence type="ECO:0000313" key="6">
    <source>
        <dbReference type="EMBL" id="GJJ13004.1"/>
    </source>
</evidence>
<keyword evidence="7" id="KW-1185">Reference proteome</keyword>
<comment type="caution">
    <text evidence="6">The sequence shown here is derived from an EMBL/GenBank/DDBJ whole genome shotgun (WGS) entry which is preliminary data.</text>
</comment>
<dbReference type="Gene3D" id="3.30.70.330">
    <property type="match status" value="1"/>
</dbReference>
<feature type="compositionally biased region" description="Low complexity" evidence="4">
    <location>
        <begin position="289"/>
        <end position="301"/>
    </location>
</feature>
<dbReference type="EMBL" id="BPWL01000008">
    <property type="protein sequence ID" value="GJJ13004.1"/>
    <property type="molecule type" value="Genomic_DNA"/>
</dbReference>
<sequence>MSADNNQFSPAPGSSSGSGLDLKSSESNLITYPAEDPPSPSPPPSMPAQPQILKDRLYVGNLHPTVDEYVLAQLFSKYGKISKMDFLFHKSGPQKGKPRGYAFIEFSIQDSAINALAALNDKLLRGRRMVVTFAHQAPQTDMSYPLKRSTDTSKPTTLSLLKGQGKPAATKDRIAALEAKLRQMEEQSSQIQVQVHAQPPSVSSDSTSVSGPGFSKSLPPRPLLSAPLSQPITILPSSLPSKPLVSTMPTVPSDGAQRKPGVGSGPNIRPSSKLLTPISNSSRDHRCISTSTSTSNSITRTMNPSKPLLPQRYTTNSLGIVIKR</sequence>
<feature type="region of interest" description="Disordered" evidence="4">
    <location>
        <begin position="143"/>
        <end position="169"/>
    </location>
</feature>
<dbReference type="SUPFAM" id="SSF54928">
    <property type="entry name" value="RNA-binding domain, RBD"/>
    <property type="match status" value="1"/>
</dbReference>
<dbReference type="AlphaFoldDB" id="A0AAV5AEE6"/>
<reference evidence="6" key="1">
    <citation type="submission" date="2021-10" db="EMBL/GenBank/DDBJ databases">
        <title>De novo Genome Assembly of Clathrus columnatus (Basidiomycota, Fungi) Using Illumina and Nanopore Sequence Data.</title>
        <authorList>
            <person name="Ogiso-Tanaka E."/>
            <person name="Itagaki H."/>
            <person name="Hosoya T."/>
            <person name="Hosaka K."/>
        </authorList>
    </citation>
    <scope>NUCLEOTIDE SEQUENCE</scope>
    <source>
        <strain evidence="6">MO-923</strain>
    </source>
</reference>
<dbReference type="PANTHER" id="PTHR48038">
    <property type="entry name" value="RIBONUCLEOPROTEIN RB97D"/>
    <property type="match status" value="1"/>
</dbReference>
<evidence type="ECO:0000256" key="1">
    <source>
        <dbReference type="ARBA" id="ARBA00021141"/>
    </source>
</evidence>
<protein>
    <recommendedName>
        <fullName evidence="1">Probable RNA-binding protein 18</fullName>
    </recommendedName>
    <alternativeName>
        <fullName evidence="2">RNA-binding motif protein 18</fullName>
    </alternativeName>
</protein>
<evidence type="ECO:0000256" key="2">
    <source>
        <dbReference type="ARBA" id="ARBA00030780"/>
    </source>
</evidence>
<dbReference type="InterPro" id="IPR012677">
    <property type="entry name" value="Nucleotide-bd_a/b_plait_sf"/>
</dbReference>
<dbReference type="CDD" id="cd12355">
    <property type="entry name" value="RRM_RBM18"/>
    <property type="match status" value="1"/>
</dbReference>
<feature type="compositionally biased region" description="Low complexity" evidence="4">
    <location>
        <begin position="9"/>
        <end position="27"/>
    </location>
</feature>
<dbReference type="InterPro" id="IPR000504">
    <property type="entry name" value="RRM_dom"/>
</dbReference>
<dbReference type="InterPro" id="IPR035979">
    <property type="entry name" value="RBD_domain_sf"/>
</dbReference>
<evidence type="ECO:0000313" key="7">
    <source>
        <dbReference type="Proteomes" id="UP001050691"/>
    </source>
</evidence>
<gene>
    <name evidence="6" type="ORF">Clacol_007253</name>
</gene>
<feature type="compositionally biased region" description="Low complexity" evidence="4">
    <location>
        <begin position="199"/>
        <end position="222"/>
    </location>
</feature>
<accession>A0AAV5AEE6</accession>
<feature type="region of interest" description="Disordered" evidence="4">
    <location>
        <begin position="243"/>
        <end position="305"/>
    </location>
</feature>
<organism evidence="6 7">
    <name type="scientific">Clathrus columnatus</name>
    <dbReference type="NCBI Taxonomy" id="1419009"/>
    <lineage>
        <taxon>Eukaryota</taxon>
        <taxon>Fungi</taxon>
        <taxon>Dikarya</taxon>
        <taxon>Basidiomycota</taxon>
        <taxon>Agaricomycotina</taxon>
        <taxon>Agaricomycetes</taxon>
        <taxon>Phallomycetidae</taxon>
        <taxon>Phallales</taxon>
        <taxon>Clathraceae</taxon>
        <taxon>Clathrus</taxon>
    </lineage>
</organism>
<feature type="region of interest" description="Disordered" evidence="4">
    <location>
        <begin position="185"/>
        <end position="222"/>
    </location>
</feature>
<keyword evidence="3" id="KW-0694">RNA-binding</keyword>
<evidence type="ECO:0000256" key="4">
    <source>
        <dbReference type="SAM" id="MobiDB-lite"/>
    </source>
</evidence>